<protein>
    <submittedName>
        <fullName evidence="1">Uncharacterized protein</fullName>
    </submittedName>
</protein>
<keyword evidence="2" id="KW-1185">Reference proteome</keyword>
<dbReference type="EMBL" id="CM018048">
    <property type="protein sequence ID" value="KAA8521420.1"/>
    <property type="molecule type" value="Genomic_DNA"/>
</dbReference>
<name>A0A5J4ZSK2_9ASTE</name>
<dbReference type="OrthoDB" id="273452at2759"/>
<accession>A0A5J4ZSK2</accession>
<dbReference type="Proteomes" id="UP000325577">
    <property type="component" value="Linkage Group LG5"/>
</dbReference>
<dbReference type="AlphaFoldDB" id="A0A5J4ZSK2"/>
<evidence type="ECO:0000313" key="2">
    <source>
        <dbReference type="Proteomes" id="UP000325577"/>
    </source>
</evidence>
<gene>
    <name evidence="1" type="ORF">F0562_012088</name>
</gene>
<reference evidence="1 2" key="1">
    <citation type="submission" date="2019-09" db="EMBL/GenBank/DDBJ databases">
        <title>A chromosome-level genome assembly of the Chinese tupelo Nyssa sinensis.</title>
        <authorList>
            <person name="Yang X."/>
            <person name="Kang M."/>
            <person name="Yang Y."/>
            <person name="Xiong H."/>
            <person name="Wang M."/>
            <person name="Zhang Z."/>
            <person name="Wang Z."/>
            <person name="Wu H."/>
            <person name="Ma T."/>
            <person name="Liu J."/>
            <person name="Xi Z."/>
        </authorList>
    </citation>
    <scope>NUCLEOTIDE SEQUENCE [LARGE SCALE GENOMIC DNA]</scope>
    <source>
        <strain evidence="1">J267</strain>
        <tissue evidence="1">Leaf</tissue>
    </source>
</reference>
<evidence type="ECO:0000313" key="1">
    <source>
        <dbReference type="EMBL" id="KAA8521420.1"/>
    </source>
</evidence>
<proteinExistence type="predicted"/>
<sequence length="97" mass="11668">MLQRIRWIIGFNHHKSLANLKRLLNVKPLPLPRTNPLKPERCNIMLEAVHEISIYIHRFHNLGLFQQGWYQIKITVRWEDGDYMFLGTPSRVVQYEE</sequence>
<organism evidence="1 2">
    <name type="scientific">Nyssa sinensis</name>
    <dbReference type="NCBI Taxonomy" id="561372"/>
    <lineage>
        <taxon>Eukaryota</taxon>
        <taxon>Viridiplantae</taxon>
        <taxon>Streptophyta</taxon>
        <taxon>Embryophyta</taxon>
        <taxon>Tracheophyta</taxon>
        <taxon>Spermatophyta</taxon>
        <taxon>Magnoliopsida</taxon>
        <taxon>eudicotyledons</taxon>
        <taxon>Gunneridae</taxon>
        <taxon>Pentapetalae</taxon>
        <taxon>asterids</taxon>
        <taxon>Cornales</taxon>
        <taxon>Nyssaceae</taxon>
        <taxon>Nyssa</taxon>
    </lineage>
</organism>